<comment type="caution">
    <text evidence="11">The sequence shown here is derived from an EMBL/GenBank/DDBJ whole genome shotgun (WGS) entry which is preliminary data.</text>
</comment>
<dbReference type="GO" id="GO:0000166">
    <property type="term" value="F:nucleotide binding"/>
    <property type="evidence" value="ECO:0007669"/>
    <property type="project" value="InterPro"/>
</dbReference>
<dbReference type="GO" id="GO:0071036">
    <property type="term" value="P:nuclear polyadenylation-dependent snoRNA catabolic process"/>
    <property type="evidence" value="ECO:0007669"/>
    <property type="project" value="TreeGrafter"/>
</dbReference>
<dbReference type="AlphaFoldDB" id="A0AAN6RGR0"/>
<protein>
    <recommendedName>
        <fullName evidence="10">HRDC domain-containing protein</fullName>
    </recommendedName>
</protein>
<dbReference type="SMART" id="SM00474">
    <property type="entry name" value="35EXOc"/>
    <property type="match status" value="1"/>
</dbReference>
<dbReference type="GO" id="GO:0071044">
    <property type="term" value="P:histone mRNA catabolic process"/>
    <property type="evidence" value="ECO:0007669"/>
    <property type="project" value="TreeGrafter"/>
</dbReference>
<dbReference type="GO" id="GO:0071035">
    <property type="term" value="P:nuclear polyadenylation-dependent rRNA catabolic process"/>
    <property type="evidence" value="ECO:0007669"/>
    <property type="project" value="TreeGrafter"/>
</dbReference>
<gene>
    <name evidence="11" type="ORF">GRF29_103g1648859</name>
</gene>
<dbReference type="InterPro" id="IPR036397">
    <property type="entry name" value="RNaseH_sf"/>
</dbReference>
<keyword evidence="3" id="KW-0540">Nuclease</keyword>
<sequence length="806" mass="89879">MDFKATDEAIKKALLATTRAATRINAADVPFQRSLNPAAGVALDKQNARLLQLARRLLENAAAGSDAVGPELPNVEALDEADTWRGFVDVIDSLLEKADTSLDEYAGVVKRLSPGAEQAAAAAAVKPRPNIASAPGKHYPKPQLLFDHLPNNNETGGFRPLLASKPHAKVPMEQCLQTFKDSRGLEQYPHPYQTEIETYEYPDSMYQRIGPKPYKPFETTTATFVDTPEALAVMLAELKTAKEIAVDLEHHDNRSYIGMVSLMQISTRDKDWIVDTLKPWRQQLECLNQVFADPNIIKVLHGAYMDIVWLQRDLGLYVVGLFDTYHAARALGYPGASLAYLLERFVKFQAQKQYQLADWRVRPLTHELFEYARADTHFLLYIFDNMRNELVERSDMSRPETNKVMDVLKKSKETALQRYEHPIYDSELGQGGSGWYRLVSRTPVQFTPQQFAVFKAVHKWRDDVAREEDDSPIFIMPNHALFSIAKEMPKDKAALFTVIVHVSHILKQRVDELVDVVQKAKASGFNGPDLYVTLQRIENMKKAERESRYEPTPAPLAVTPAAPLPPAAIIKQSAAPISLDISTLRTSASQFWGGLAPKDHDMPLSPVSMPDISFAVPLPPLTADAFADSNTSTSPAAPAPPPKFVAKEDRPAEDTRTDIFVVKQLGGRKRKVAEALASPSATTPTTSTADPMLDDEIMLEEDEHTARRREKAARKEARRAEKETKRAEKRAAQEALDDEDEQPFDYANAPSVLHANTPSGDKKDKKGKKEKKKKANFNPYAKLADVPKGLPPVQKESAGRSKTFQS</sequence>
<dbReference type="Gene3D" id="3.30.420.10">
    <property type="entry name" value="Ribonuclease H-like superfamily/Ribonuclease H"/>
    <property type="match status" value="1"/>
</dbReference>
<keyword evidence="6" id="KW-0269">Exonuclease</keyword>
<comment type="subcellular location">
    <subcellularLocation>
        <location evidence="1">Nucleus</location>
    </subcellularLocation>
</comment>
<evidence type="ECO:0000256" key="7">
    <source>
        <dbReference type="ARBA" id="ARBA00023242"/>
    </source>
</evidence>
<dbReference type="FunFam" id="3.30.420.10:FF:000059">
    <property type="entry name" value="Exosome complex exonuclease Rrp6"/>
    <property type="match status" value="1"/>
</dbReference>
<feature type="region of interest" description="Disordered" evidence="9">
    <location>
        <begin position="626"/>
        <end position="657"/>
    </location>
</feature>
<dbReference type="InterPro" id="IPR010997">
    <property type="entry name" value="HRDC-like_sf"/>
</dbReference>
<dbReference type="SUPFAM" id="SSF47819">
    <property type="entry name" value="HRDC-like"/>
    <property type="match status" value="1"/>
</dbReference>
<accession>A0AAN6RGR0</accession>
<evidence type="ECO:0000313" key="11">
    <source>
        <dbReference type="EMBL" id="KAK3207634.1"/>
    </source>
</evidence>
<dbReference type="GO" id="GO:0005730">
    <property type="term" value="C:nucleolus"/>
    <property type="evidence" value="ECO:0007669"/>
    <property type="project" value="TreeGrafter"/>
</dbReference>
<dbReference type="Gene3D" id="1.10.150.80">
    <property type="entry name" value="HRDC domain"/>
    <property type="match status" value="1"/>
</dbReference>
<dbReference type="PANTHER" id="PTHR12124">
    <property type="entry name" value="POLYMYOSITIS/SCLERODERMA AUTOANTIGEN-RELATED"/>
    <property type="match status" value="1"/>
</dbReference>
<dbReference type="Pfam" id="PF08066">
    <property type="entry name" value="PMC2NT"/>
    <property type="match status" value="1"/>
</dbReference>
<dbReference type="GO" id="GO:0000176">
    <property type="term" value="C:nuclear exosome (RNase complex)"/>
    <property type="evidence" value="ECO:0007669"/>
    <property type="project" value="InterPro"/>
</dbReference>
<feature type="compositionally biased region" description="Low complexity" evidence="9">
    <location>
        <begin position="677"/>
        <end position="691"/>
    </location>
</feature>
<reference evidence="11 12" key="1">
    <citation type="submission" date="2021-02" db="EMBL/GenBank/DDBJ databases">
        <title>Genome assembly of Pseudopithomyces chartarum.</title>
        <authorList>
            <person name="Jauregui R."/>
            <person name="Singh J."/>
            <person name="Voisey C."/>
        </authorList>
    </citation>
    <scope>NUCLEOTIDE SEQUENCE [LARGE SCALE GENOMIC DNA]</scope>
    <source>
        <strain evidence="11 12">AGR01</strain>
    </source>
</reference>
<evidence type="ECO:0000313" key="12">
    <source>
        <dbReference type="Proteomes" id="UP001280581"/>
    </source>
</evidence>
<dbReference type="GO" id="GO:0000467">
    <property type="term" value="P:exonucleolytic trimming to generate mature 3'-end of 5.8S rRNA from tricistronic rRNA transcript (SSU-rRNA, 5.8S rRNA, LSU-rRNA)"/>
    <property type="evidence" value="ECO:0007669"/>
    <property type="project" value="InterPro"/>
</dbReference>
<dbReference type="GO" id="GO:0071051">
    <property type="term" value="P:poly(A)-dependent snoRNA 3'-end processing"/>
    <property type="evidence" value="ECO:0007669"/>
    <property type="project" value="TreeGrafter"/>
</dbReference>
<dbReference type="PANTHER" id="PTHR12124:SF47">
    <property type="entry name" value="EXOSOME COMPONENT 10"/>
    <property type="match status" value="1"/>
</dbReference>
<dbReference type="GO" id="GO:0003727">
    <property type="term" value="F:single-stranded RNA binding"/>
    <property type="evidence" value="ECO:0007669"/>
    <property type="project" value="TreeGrafter"/>
</dbReference>
<dbReference type="EMBL" id="WVTA01000009">
    <property type="protein sequence ID" value="KAK3207634.1"/>
    <property type="molecule type" value="Genomic_DNA"/>
</dbReference>
<dbReference type="CDD" id="cd06147">
    <property type="entry name" value="Rrp6p_like_exo"/>
    <property type="match status" value="1"/>
</dbReference>
<keyword evidence="12" id="KW-1185">Reference proteome</keyword>
<dbReference type="SMART" id="SM00341">
    <property type="entry name" value="HRDC"/>
    <property type="match status" value="1"/>
</dbReference>
<keyword evidence="5" id="KW-0271">Exosome</keyword>
<dbReference type="SUPFAM" id="SSF53098">
    <property type="entry name" value="Ribonuclease H-like"/>
    <property type="match status" value="1"/>
</dbReference>
<organism evidence="11 12">
    <name type="scientific">Pseudopithomyces chartarum</name>
    <dbReference type="NCBI Taxonomy" id="1892770"/>
    <lineage>
        <taxon>Eukaryota</taxon>
        <taxon>Fungi</taxon>
        <taxon>Dikarya</taxon>
        <taxon>Ascomycota</taxon>
        <taxon>Pezizomycotina</taxon>
        <taxon>Dothideomycetes</taxon>
        <taxon>Pleosporomycetidae</taxon>
        <taxon>Pleosporales</taxon>
        <taxon>Massarineae</taxon>
        <taxon>Didymosphaeriaceae</taxon>
        <taxon>Pseudopithomyces</taxon>
    </lineage>
</organism>
<feature type="compositionally biased region" description="Basic residues" evidence="9">
    <location>
        <begin position="765"/>
        <end position="775"/>
    </location>
</feature>
<feature type="region of interest" description="Disordered" evidence="9">
    <location>
        <begin position="670"/>
        <end position="806"/>
    </location>
</feature>
<evidence type="ECO:0000256" key="3">
    <source>
        <dbReference type="ARBA" id="ARBA00022722"/>
    </source>
</evidence>
<keyword evidence="7" id="KW-0539">Nucleus</keyword>
<keyword evidence="2" id="KW-0698">rRNA processing</keyword>
<evidence type="ECO:0000256" key="1">
    <source>
        <dbReference type="ARBA" id="ARBA00004123"/>
    </source>
</evidence>
<evidence type="ECO:0000256" key="8">
    <source>
        <dbReference type="ARBA" id="ARBA00043957"/>
    </source>
</evidence>
<dbReference type="GO" id="GO:0071039">
    <property type="term" value="P:nuclear polyadenylation-dependent CUT catabolic process"/>
    <property type="evidence" value="ECO:0007669"/>
    <property type="project" value="TreeGrafter"/>
</dbReference>
<feature type="domain" description="HRDC" evidence="10">
    <location>
        <begin position="447"/>
        <end position="527"/>
    </location>
</feature>
<dbReference type="InterPro" id="IPR002121">
    <property type="entry name" value="HRDC_dom"/>
</dbReference>
<evidence type="ECO:0000256" key="2">
    <source>
        <dbReference type="ARBA" id="ARBA00022552"/>
    </source>
</evidence>
<proteinExistence type="inferred from homology"/>
<dbReference type="InterPro" id="IPR049559">
    <property type="entry name" value="Rrp6p-like_exo"/>
</dbReference>
<feature type="compositionally biased region" description="Basic and acidic residues" evidence="9">
    <location>
        <begin position="645"/>
        <end position="657"/>
    </location>
</feature>
<evidence type="ECO:0000256" key="5">
    <source>
        <dbReference type="ARBA" id="ARBA00022835"/>
    </source>
</evidence>
<dbReference type="GO" id="GO:0071038">
    <property type="term" value="P:TRAMP-dependent tRNA surveillance pathway"/>
    <property type="evidence" value="ECO:0007669"/>
    <property type="project" value="TreeGrafter"/>
</dbReference>
<dbReference type="GO" id="GO:0071040">
    <property type="term" value="P:nuclear polyadenylation-dependent antisense transcript catabolic process"/>
    <property type="evidence" value="ECO:0007669"/>
    <property type="project" value="TreeGrafter"/>
</dbReference>
<evidence type="ECO:0000256" key="9">
    <source>
        <dbReference type="SAM" id="MobiDB-lite"/>
    </source>
</evidence>
<dbReference type="InterPro" id="IPR045092">
    <property type="entry name" value="Rrp6-like"/>
</dbReference>
<dbReference type="Pfam" id="PF00570">
    <property type="entry name" value="HRDC"/>
    <property type="match status" value="1"/>
</dbReference>
<dbReference type="Pfam" id="PF01612">
    <property type="entry name" value="DNA_pol_A_exo1"/>
    <property type="match status" value="1"/>
</dbReference>
<evidence type="ECO:0000259" key="10">
    <source>
        <dbReference type="PROSITE" id="PS50967"/>
    </source>
</evidence>
<dbReference type="InterPro" id="IPR002562">
    <property type="entry name" value="3'-5'_exonuclease_dom"/>
</dbReference>
<dbReference type="GO" id="GO:0000175">
    <property type="term" value="F:3'-5'-RNA exonuclease activity"/>
    <property type="evidence" value="ECO:0007669"/>
    <property type="project" value="InterPro"/>
</dbReference>
<feature type="compositionally biased region" description="Basic and acidic residues" evidence="9">
    <location>
        <begin position="713"/>
        <end position="732"/>
    </location>
</feature>
<dbReference type="GO" id="GO:0071037">
    <property type="term" value="P:nuclear polyadenylation-dependent snRNA catabolic process"/>
    <property type="evidence" value="ECO:0007669"/>
    <property type="project" value="TreeGrafter"/>
</dbReference>
<dbReference type="Proteomes" id="UP001280581">
    <property type="component" value="Unassembled WGS sequence"/>
</dbReference>
<dbReference type="InterPro" id="IPR012588">
    <property type="entry name" value="Exosome-assoc_fac_Rrp6_N"/>
</dbReference>
<evidence type="ECO:0000256" key="4">
    <source>
        <dbReference type="ARBA" id="ARBA00022801"/>
    </source>
</evidence>
<dbReference type="FunFam" id="1.10.150.80:FF:000001">
    <property type="entry name" value="Putative exosome component 10"/>
    <property type="match status" value="1"/>
</dbReference>
<feature type="compositionally biased region" description="Acidic residues" evidence="9">
    <location>
        <begin position="692"/>
        <end position="703"/>
    </location>
</feature>
<name>A0AAN6RGR0_9PLEO</name>
<dbReference type="InterPro" id="IPR044876">
    <property type="entry name" value="HRDC_dom_sf"/>
</dbReference>
<comment type="similarity">
    <text evidence="8">Belongs to the exosome component 10/RRP6 family.</text>
</comment>
<evidence type="ECO:0000256" key="6">
    <source>
        <dbReference type="ARBA" id="ARBA00022839"/>
    </source>
</evidence>
<keyword evidence="4" id="KW-0378">Hydrolase</keyword>
<dbReference type="PROSITE" id="PS50967">
    <property type="entry name" value="HRDC"/>
    <property type="match status" value="1"/>
</dbReference>
<dbReference type="InterPro" id="IPR012337">
    <property type="entry name" value="RNaseH-like_sf"/>
</dbReference>